<evidence type="ECO:0000256" key="3">
    <source>
        <dbReference type="ARBA" id="ARBA00022827"/>
    </source>
</evidence>
<organism evidence="6 7">
    <name type="scientific">Andreesenia angusta</name>
    <dbReference type="NCBI Taxonomy" id="39480"/>
    <lineage>
        <taxon>Bacteria</taxon>
        <taxon>Bacillati</taxon>
        <taxon>Bacillota</taxon>
        <taxon>Tissierellia</taxon>
        <taxon>Tissierellales</taxon>
        <taxon>Gottschalkiaceae</taxon>
        <taxon>Andreesenia</taxon>
    </lineage>
</organism>
<proteinExistence type="predicted"/>
<comment type="caution">
    <text evidence="6">The sequence shown here is derived from an EMBL/GenBank/DDBJ whole genome shotgun (WGS) entry which is preliminary data.</text>
</comment>
<reference evidence="6 7" key="1">
    <citation type="submission" date="2016-09" db="EMBL/GenBank/DDBJ databases">
        <title>Genome sequence of Eubacterium angustum.</title>
        <authorList>
            <person name="Poehlein A."/>
            <person name="Daniel R."/>
        </authorList>
    </citation>
    <scope>NUCLEOTIDE SEQUENCE [LARGE SCALE GENOMIC DNA]</scope>
    <source>
        <strain evidence="6 7">DSM 1989</strain>
    </source>
</reference>
<dbReference type="EMBL" id="MKIE01000007">
    <property type="protein sequence ID" value="OHW61824.1"/>
    <property type="molecule type" value="Genomic_DNA"/>
</dbReference>
<evidence type="ECO:0000256" key="1">
    <source>
        <dbReference type="ARBA" id="ARBA00001974"/>
    </source>
</evidence>
<accession>A0A1S1V5M9</accession>
<dbReference type="Gene3D" id="3.30.390.30">
    <property type="match status" value="1"/>
</dbReference>
<dbReference type="PANTHER" id="PTHR43429:SF3">
    <property type="entry name" value="NITRITE REDUCTASE [NAD(P)H]"/>
    <property type="match status" value="1"/>
</dbReference>
<feature type="domain" description="FAD/NAD(P)-binding" evidence="4">
    <location>
        <begin position="3"/>
        <end position="289"/>
    </location>
</feature>
<dbReference type="Pfam" id="PF07992">
    <property type="entry name" value="Pyr_redox_2"/>
    <property type="match status" value="1"/>
</dbReference>
<evidence type="ECO:0000313" key="7">
    <source>
        <dbReference type="Proteomes" id="UP000180254"/>
    </source>
</evidence>
<keyword evidence="7" id="KW-1185">Reference proteome</keyword>
<dbReference type="GO" id="GO:0008942">
    <property type="term" value="F:nitrite reductase [NAD(P)H] activity"/>
    <property type="evidence" value="ECO:0007669"/>
    <property type="project" value="UniProtKB-EC"/>
</dbReference>
<keyword evidence="2" id="KW-0285">Flavoprotein</keyword>
<protein>
    <submittedName>
        <fullName evidence="6">Nitrite reductase</fullName>
        <ecNumber evidence="6">1.7.1.4</ecNumber>
    </submittedName>
</protein>
<dbReference type="PRINTS" id="PR00411">
    <property type="entry name" value="PNDRDTASEI"/>
</dbReference>
<evidence type="ECO:0000259" key="5">
    <source>
        <dbReference type="Pfam" id="PF18267"/>
    </source>
</evidence>
<dbReference type="SUPFAM" id="SSF51905">
    <property type="entry name" value="FAD/NAD(P)-binding domain"/>
    <property type="match status" value="2"/>
</dbReference>
<dbReference type="Proteomes" id="UP000180254">
    <property type="component" value="Unassembled WGS sequence"/>
</dbReference>
<dbReference type="EC" id="1.7.1.4" evidence="6"/>
<keyword evidence="6" id="KW-0560">Oxidoreductase</keyword>
<dbReference type="AlphaFoldDB" id="A0A1S1V5M9"/>
<dbReference type="STRING" id="39480.EUAN_18270"/>
<evidence type="ECO:0000259" key="4">
    <source>
        <dbReference type="Pfam" id="PF07992"/>
    </source>
</evidence>
<dbReference type="RefSeq" id="WP_071063840.1">
    <property type="nucleotide sequence ID" value="NZ_MKIE01000007.1"/>
</dbReference>
<comment type="cofactor">
    <cofactor evidence="1">
        <name>FAD</name>
        <dbReference type="ChEBI" id="CHEBI:57692"/>
    </cofactor>
</comment>
<keyword evidence="3" id="KW-0274">FAD</keyword>
<dbReference type="InterPro" id="IPR016156">
    <property type="entry name" value="FAD/NAD-linked_Rdtase_dimer_sf"/>
</dbReference>
<dbReference type="Pfam" id="PF18267">
    <property type="entry name" value="Rubredoxin_C"/>
    <property type="match status" value="1"/>
</dbReference>
<dbReference type="InterPro" id="IPR036188">
    <property type="entry name" value="FAD/NAD-bd_sf"/>
</dbReference>
<dbReference type="InterPro" id="IPR023753">
    <property type="entry name" value="FAD/NAD-binding_dom"/>
</dbReference>
<sequence length="390" mass="42344">MKNIVIIGSGVGGLTVAQTIRASDSESDITIVGAEDFYPYNRIKLSKSLEKDVTEDELLIKPKSWYLENNIMLLKGISMKSISSSEKKVYLSNGKSLKYDKLVLASGAKSFVPPVEGVDLKGVFSLRTLDDSWAIRDYMVNVQNVLVVGGGVLGLENAYSLAKQGKKVAVAEMADWLMPKQLDREASEILESKLRDAGVEIMFGASASKLLGGDSVESYETSDGKQHPAEMVIFSTGIRPNTDIEIDAELETNRGIVVNSKMETSVEDIYAVGDVAEFDGRVYGLWSISTLQAKVAAENILGIGSEFKDGSPMMSLNSFGLYLFSVGNISPENPDYTLTGDGPSYRKVVVKDSMPVGGIIFDDANKAIALKRMIEKGQAASREELEAFLK</sequence>
<gene>
    <name evidence="6" type="primary">nasD_2</name>
    <name evidence="6" type="ORF">EUAN_18270</name>
</gene>
<feature type="domain" description="NADH-rubredoxin oxidoreductase C-terminal" evidence="5">
    <location>
        <begin position="312"/>
        <end position="377"/>
    </location>
</feature>
<dbReference type="PRINTS" id="PR00368">
    <property type="entry name" value="FADPNR"/>
</dbReference>
<evidence type="ECO:0000256" key="2">
    <source>
        <dbReference type="ARBA" id="ARBA00022630"/>
    </source>
</evidence>
<dbReference type="PANTHER" id="PTHR43429">
    <property type="entry name" value="PYRIDINE NUCLEOTIDE-DISULFIDE OXIDOREDUCTASE DOMAIN-CONTAINING"/>
    <property type="match status" value="1"/>
</dbReference>
<evidence type="ECO:0000313" key="6">
    <source>
        <dbReference type="EMBL" id="OHW61824.1"/>
    </source>
</evidence>
<dbReference type="InterPro" id="IPR041575">
    <property type="entry name" value="Rubredoxin_C"/>
</dbReference>
<dbReference type="InterPro" id="IPR050260">
    <property type="entry name" value="FAD-bd_OxRdtase"/>
</dbReference>
<name>A0A1S1V5M9_9FIRM</name>
<dbReference type="Gene3D" id="3.50.50.60">
    <property type="entry name" value="FAD/NAD(P)-binding domain"/>
    <property type="match status" value="2"/>
</dbReference>